<keyword evidence="4" id="KW-0949">S-adenosyl-L-methionine</keyword>
<evidence type="ECO:0000256" key="5">
    <source>
        <dbReference type="ARBA" id="ARBA00047942"/>
    </source>
</evidence>
<dbReference type="InterPro" id="IPR050953">
    <property type="entry name" value="N4_N6_ade-DNA_methylase"/>
</dbReference>
<dbReference type="SUPFAM" id="SSF53335">
    <property type="entry name" value="S-adenosyl-L-methionine-dependent methyltransferases"/>
    <property type="match status" value="1"/>
</dbReference>
<evidence type="ECO:0000313" key="8">
    <source>
        <dbReference type="Proteomes" id="UP000002586"/>
    </source>
</evidence>
<dbReference type="KEGG" id="mgm:Mmc1_2017"/>
<keyword evidence="3" id="KW-0808">Transferase</keyword>
<proteinExistence type="predicted"/>
<dbReference type="HOGENOM" id="CLU_002881_0_0_5"/>
<evidence type="ECO:0000313" key="7">
    <source>
        <dbReference type="EMBL" id="ABK44518.1"/>
    </source>
</evidence>
<evidence type="ECO:0000256" key="4">
    <source>
        <dbReference type="ARBA" id="ARBA00022691"/>
    </source>
</evidence>
<reference evidence="7 8" key="2">
    <citation type="journal article" date="2012" name="Int. J. Syst. Evol. Microbiol.">
        <title>Magnetococcus marinus gen. nov., sp. nov., a marine, magnetotactic bacterium that represents a novel lineage (Magnetococcaceae fam. nov.; Magnetococcales ord. nov.) at the base of the Alphaproteobacteria.</title>
        <authorList>
            <person name="Bazylinski D.A."/>
            <person name="Williams T.J."/>
            <person name="Lefevre C.T."/>
            <person name="Berg R.J."/>
            <person name="Zhang C.L."/>
            <person name="Bowser S.S."/>
            <person name="Dean A.J."/>
            <person name="Beveridge T.J."/>
        </authorList>
    </citation>
    <scope>NUCLEOTIDE SEQUENCE [LARGE SCALE GENOMIC DNA]</scope>
    <source>
        <strain evidence="8">ATCC BAA-1437 / JCM 17883 / MC-1</strain>
    </source>
</reference>
<dbReference type="Pfam" id="PF07669">
    <property type="entry name" value="Eco57I"/>
    <property type="match status" value="1"/>
</dbReference>
<comment type="catalytic activity">
    <reaction evidence="5">
        <text>a 2'-deoxyadenosine in DNA + S-adenosyl-L-methionine = an N(6)-methyl-2'-deoxyadenosine in DNA + S-adenosyl-L-homocysteine + H(+)</text>
        <dbReference type="Rhea" id="RHEA:15197"/>
        <dbReference type="Rhea" id="RHEA-COMP:12418"/>
        <dbReference type="Rhea" id="RHEA-COMP:12419"/>
        <dbReference type="ChEBI" id="CHEBI:15378"/>
        <dbReference type="ChEBI" id="CHEBI:57856"/>
        <dbReference type="ChEBI" id="CHEBI:59789"/>
        <dbReference type="ChEBI" id="CHEBI:90615"/>
        <dbReference type="ChEBI" id="CHEBI:90616"/>
        <dbReference type="EC" id="2.1.1.72"/>
    </reaction>
</comment>
<evidence type="ECO:0000259" key="6">
    <source>
        <dbReference type="Pfam" id="PF07669"/>
    </source>
</evidence>
<reference evidence="8" key="1">
    <citation type="journal article" date="2009" name="Appl. Environ. Microbiol.">
        <title>Complete genome sequence of the chemolithoautotrophic marine magnetotactic coccus strain MC-1.</title>
        <authorList>
            <person name="Schubbe S."/>
            <person name="Williams T.J."/>
            <person name="Xie G."/>
            <person name="Kiss H.E."/>
            <person name="Brettin T.S."/>
            <person name="Martinez D."/>
            <person name="Ross C.A."/>
            <person name="Schuler D."/>
            <person name="Cox B.L."/>
            <person name="Nealson K.H."/>
            <person name="Bazylinski D.A."/>
        </authorList>
    </citation>
    <scope>NUCLEOTIDE SEQUENCE [LARGE SCALE GENOMIC DNA]</scope>
    <source>
        <strain evidence="8">ATCC BAA-1437 / JCM 17883 / MC-1</strain>
    </source>
</reference>
<dbReference type="GO" id="GO:0032259">
    <property type="term" value="P:methylation"/>
    <property type="evidence" value="ECO:0007669"/>
    <property type="project" value="UniProtKB-KW"/>
</dbReference>
<keyword evidence="8" id="KW-1185">Reference proteome</keyword>
<dbReference type="GO" id="GO:0009007">
    <property type="term" value="F:site-specific DNA-methyltransferase (adenine-specific) activity"/>
    <property type="evidence" value="ECO:0007669"/>
    <property type="project" value="UniProtKB-EC"/>
</dbReference>
<gene>
    <name evidence="7" type="ordered locus">Mmc1_2017</name>
</gene>
<dbReference type="EMBL" id="CP000471">
    <property type="protein sequence ID" value="ABK44518.1"/>
    <property type="molecule type" value="Genomic_DNA"/>
</dbReference>
<dbReference type="eggNOG" id="COG1002">
    <property type="taxonomic scope" value="Bacteria"/>
</dbReference>
<keyword evidence="2" id="KW-0489">Methyltransferase</keyword>
<protein>
    <recommendedName>
        <fullName evidence="1">site-specific DNA-methyltransferase (adenine-specific)</fullName>
        <ecNumber evidence="1">2.1.1.72</ecNumber>
    </recommendedName>
</protein>
<sequence>MRKQKDHGFTALRIEGNILPPEFLQKVTKLSAPGQSNADYGISKSFNVKDMIGHYWRISVDLWSDYVARRDRQDLGASKVGVAEWLLPFLRDVLGYRDIDKAAPVTMRDREFRLSHRASEGAVPFLLATREFDLDKADGRFGDEGRKRPPHGMIQEFLNAEDDCLWGMVANGEKLRLLRDNPSLTRPAYVEADLERMFAEQLFADFAAFWLLFHESRTRPREGKVTACLLESWHNLAAEEGSRALGELRQGVTTALRQLGNGFLQKRDNQSLRDKIASGSLDRKEYFQELLRLVYRLLFLFKAEERGLLHAPDADEAATRIYQEGYALARLRDKARRKRHYDGHTDLWQGLRITFTGLAEGAAPLALPALGGLFDADQCPHLDAAEIDNAHLLEAIRAISFHAKGKALERINYRDMGTEELGSVYESLLELHPRIDVETAPWQFGFVGDDEDEKSGKGSDRKLTGSYYTPPSLVNELIKSALEPVLERTIRDNPTDPVGALLKLKVCDPACGSGHFLLAAARHMGAEIARLTADSDTPGEQQRQHALREVVRHCIYGVDKNPLSVELCKTALWIETLEPGRPLTFLDHRIKCGDSLVGATPAAIEAGIPDDAFKPVTGDDKKVCTALKKRNKEQRESKMGSLFRDDEIHPWERLGDLAAAMQNLDASPADSIEDIARQKKRYAEHVRSGGYLSGQFLADAWCAAFMNKKDDPFGAAITEEPFRRIQKNPHDVPHALKEKIRSLAGQYGFFHWHLEFPEVFRPPAKGEAVENETMGWRGGFDVLLGNPPWERIKLQEQEFFAARHPDIAKAKNASERQQRIRWLADGMLCKHLFPELDHSQEKCLGEQRLHAEFNEAKRMAEAVSVFVHLNGKEGGRFPLTGVGDVNTYALFAELFLNLQSTTGRAGVIVPTGIATDNSTKAYFEAVALGGRLASLIDFENSAPIFQGVHRSFKFALLTLGNDILETRFTFFATRAEHLLEKERQFTLTPEEIALINPNTKTCPVFRSRQDAELTKKIYRNVPVLIKESPNRKADENPWGIRFMRMLDMSNDSGLFRTAEQLTQMGAEREGVKWLDGDGTVWVPLYEPKMFSFYDHRASSYASRGDERGYRVLPDTSDEDHLDPNFSVQPFYWVNLSEVDNRIPDAWQREWLLGFKDITSPTNERTVIPTVIPKGAVGNKMPLLISENEDIPPKVYSGLIANISSIPFDFIARQKVGGVTLNYFYVKQFPVLPPSIYNQMDIEFIVPRVLELTYTAHDLKPFAEDLGYDGPPFRWDPDRRAILRAELDAYYARLYGLTRDELRYILDPANVMGADYPSETFRVLKNKEMREFGEYRTARLVLDAWDRLERGELEG</sequence>
<evidence type="ECO:0000256" key="1">
    <source>
        <dbReference type="ARBA" id="ARBA00011900"/>
    </source>
</evidence>
<dbReference type="RefSeq" id="WP_011713653.1">
    <property type="nucleotide sequence ID" value="NC_008576.1"/>
</dbReference>
<organism evidence="7 8">
    <name type="scientific">Magnetococcus marinus (strain ATCC BAA-1437 / JCM 17883 / MC-1)</name>
    <dbReference type="NCBI Taxonomy" id="156889"/>
    <lineage>
        <taxon>Bacteria</taxon>
        <taxon>Pseudomonadati</taxon>
        <taxon>Pseudomonadota</taxon>
        <taxon>Magnetococcia</taxon>
        <taxon>Magnetococcales</taxon>
        <taxon>Magnetococcaceae</taxon>
        <taxon>Magnetococcus</taxon>
    </lineage>
</organism>
<feature type="domain" description="Type II methyltransferase M.TaqI-like" evidence="6">
    <location>
        <begin position="553"/>
        <end position="803"/>
    </location>
</feature>
<dbReference type="OrthoDB" id="9806213at2"/>
<evidence type="ECO:0000256" key="2">
    <source>
        <dbReference type="ARBA" id="ARBA00022603"/>
    </source>
</evidence>
<dbReference type="Proteomes" id="UP000002586">
    <property type="component" value="Chromosome"/>
</dbReference>
<evidence type="ECO:0000256" key="3">
    <source>
        <dbReference type="ARBA" id="ARBA00022679"/>
    </source>
</evidence>
<dbReference type="STRING" id="156889.Mmc1_2017"/>
<dbReference type="InterPro" id="IPR011639">
    <property type="entry name" value="MethylTrfase_TaqI-like_dom"/>
</dbReference>
<dbReference type="Gene3D" id="3.40.50.150">
    <property type="entry name" value="Vaccinia Virus protein VP39"/>
    <property type="match status" value="2"/>
</dbReference>
<accession>A0L975</accession>
<name>A0L975_MAGMM</name>
<dbReference type="PRINTS" id="PR00507">
    <property type="entry name" value="N12N6MTFRASE"/>
</dbReference>
<dbReference type="PANTHER" id="PTHR33841:SF1">
    <property type="entry name" value="DNA METHYLTRANSFERASE A"/>
    <property type="match status" value="1"/>
</dbReference>
<dbReference type="GO" id="GO:0006304">
    <property type="term" value="P:DNA modification"/>
    <property type="evidence" value="ECO:0007669"/>
    <property type="project" value="InterPro"/>
</dbReference>
<dbReference type="InterPro" id="IPR029063">
    <property type="entry name" value="SAM-dependent_MTases_sf"/>
</dbReference>
<dbReference type="PANTHER" id="PTHR33841">
    <property type="entry name" value="DNA METHYLTRANSFERASE YEEA-RELATED"/>
    <property type="match status" value="1"/>
</dbReference>
<dbReference type="REBASE" id="14141">
    <property type="entry name" value="MspMCORF2017P"/>
</dbReference>
<dbReference type="EC" id="2.1.1.72" evidence="1"/>